<dbReference type="EMBL" id="LHQV01000002">
    <property type="protein sequence ID" value="OQK04523.1"/>
    <property type="molecule type" value="Genomic_DNA"/>
</dbReference>
<dbReference type="GeneID" id="1188876"/>
<evidence type="ECO:0000313" key="6">
    <source>
        <dbReference type="Proteomes" id="UP000037697"/>
    </source>
</evidence>
<dbReference type="Proteomes" id="UP000191946">
    <property type="component" value="Unassembled WGS sequence"/>
</dbReference>
<keyword evidence="1" id="KW-0732">Signal</keyword>
<reference evidence="2 6" key="1">
    <citation type="submission" date="2015-07" db="EMBL/GenBank/DDBJ databases">
        <title>Foodborne Vibrio parahaemolyticus Isolates.</title>
        <authorList>
            <person name="Ronholm J."/>
            <person name="Petronella N."/>
            <person name="Kenwell R."/>
            <person name="Banerjee S."/>
        </authorList>
    </citation>
    <scope>NUCLEOTIDE SEQUENCE [LARGE SCALE GENOMIC DNA]</scope>
    <source>
        <strain evidence="2 6">HS-06-05</strain>
    </source>
</reference>
<accession>A0A072KVT2</accession>
<evidence type="ECO:0000313" key="4">
    <source>
        <dbReference type="EMBL" id="OQK04523.1"/>
    </source>
</evidence>
<dbReference type="OrthoDB" id="5901654at2"/>
<evidence type="ECO:0000313" key="8">
    <source>
        <dbReference type="Proteomes" id="UP000518904"/>
    </source>
</evidence>
<keyword evidence="7" id="KW-1185">Reference proteome</keyword>
<reference evidence="4 7" key="2">
    <citation type="submission" date="2015-08" db="EMBL/GenBank/DDBJ databases">
        <title>Draft Genome Sequences of Vibrio parahaemolyticus Strains.</title>
        <authorList>
            <person name="Gonzalez-Escalona N."/>
            <person name="DePaola A."/>
        </authorList>
    </citation>
    <scope>NUCLEOTIDE SEQUENCE [LARGE SCALE GENOMIC DNA]</scope>
    <source>
        <strain evidence="4 7">CFSAN001621</strain>
    </source>
</reference>
<reference evidence="5" key="4">
    <citation type="submission" date="2022-12" db="EMBL/GenBank/DDBJ databases">
        <title>Vibrio parahaemolyticus become highly virulent by producing novel Tc toxins.</title>
        <authorList>
            <person name="Yang F."/>
            <person name="You Y."/>
            <person name="Lai Q."/>
            <person name="Xu L."/>
            <person name="Li F."/>
        </authorList>
    </citation>
    <scope>NUCLEOTIDE SEQUENCE</scope>
    <source>
        <strain evidence="5">Vp-HL-202005</strain>
    </source>
</reference>
<evidence type="ECO:0000256" key="1">
    <source>
        <dbReference type="SAM" id="SignalP"/>
    </source>
</evidence>
<evidence type="ECO:0000313" key="7">
    <source>
        <dbReference type="Proteomes" id="UP000191946"/>
    </source>
</evidence>
<feature type="signal peptide" evidence="1">
    <location>
        <begin position="1"/>
        <end position="20"/>
    </location>
</feature>
<reference evidence="3 8" key="3">
    <citation type="submission" date="2020-04" db="EMBL/GenBank/DDBJ databases">
        <title>Whole-genome sequencing of Vibrio spp. from China reveals different genetic environments of blaCTX-M-14 among diverse lineages.</title>
        <authorList>
            <person name="Zheng Z."/>
            <person name="Ye L."/>
            <person name="Chen S."/>
        </authorList>
    </citation>
    <scope>NUCLEOTIDE SEQUENCE [LARGE SCALE GENOMIC DNA]</scope>
    <source>
        <strain evidence="3 8">Vb0551</strain>
    </source>
</reference>
<dbReference type="Proteomes" id="UP000518904">
    <property type="component" value="Unassembled WGS sequence"/>
</dbReference>
<dbReference type="AlphaFoldDB" id="A0A072KVT2"/>
<evidence type="ECO:0000313" key="2">
    <source>
        <dbReference type="EMBL" id="KOY39140.1"/>
    </source>
</evidence>
<dbReference type="EMBL" id="LIRS01000044">
    <property type="protein sequence ID" value="KOY39140.1"/>
    <property type="molecule type" value="Genomic_DNA"/>
</dbReference>
<organism evidence="3 8">
    <name type="scientific">Vibrio parahaemolyticus</name>
    <dbReference type="NCBI Taxonomy" id="670"/>
    <lineage>
        <taxon>Bacteria</taxon>
        <taxon>Pseudomonadati</taxon>
        <taxon>Pseudomonadota</taxon>
        <taxon>Gammaproteobacteria</taxon>
        <taxon>Vibrionales</taxon>
        <taxon>Vibrionaceae</taxon>
        <taxon>Vibrio</taxon>
    </lineage>
</organism>
<dbReference type="OMA" id="CAANQDV"/>
<proteinExistence type="predicted"/>
<evidence type="ECO:0000313" key="5">
    <source>
        <dbReference type="EMBL" id="WAT91548.1"/>
    </source>
</evidence>
<protein>
    <submittedName>
        <fullName evidence="3">Uncharacterized protein</fullName>
    </submittedName>
</protein>
<name>A0A072KVT2_VIBPH</name>
<sequence length="121" mass="13371">MKIISKALLATCFIAFTSVASQLEEPQTAVLNYGQTSVSAPIQVDRGFDAVEDNDEEIIELSGSVIKEYSDYVVDVLVVRKSKSRHSSRELKTTLFVQQDQLGKPMMIGGVNNEVFTLTLK</sequence>
<gene>
    <name evidence="2" type="ORF">ACX05_06540</name>
    <name evidence="4" type="ORF">AKG60_00340</name>
    <name evidence="3" type="ORF">HKB16_34665</name>
    <name evidence="5" type="ORF">O1Q84_06920</name>
</gene>
<evidence type="ECO:0000313" key="3">
    <source>
        <dbReference type="EMBL" id="NMU87994.1"/>
    </source>
</evidence>
<feature type="chain" id="PRO_5015027933" evidence="1">
    <location>
        <begin position="21"/>
        <end position="121"/>
    </location>
</feature>
<dbReference type="EMBL" id="JABCLB010002834">
    <property type="protein sequence ID" value="NMU87994.1"/>
    <property type="molecule type" value="Genomic_DNA"/>
</dbReference>
<dbReference type="Proteomes" id="UP000037697">
    <property type="component" value="Unassembled WGS sequence"/>
</dbReference>
<dbReference type="RefSeq" id="WP_005454850.1">
    <property type="nucleotide sequence ID" value="NZ_CABMHD010000004.1"/>
</dbReference>
<dbReference type="EMBL" id="CP114194">
    <property type="protein sequence ID" value="WAT91548.1"/>
    <property type="molecule type" value="Genomic_DNA"/>
</dbReference>
<dbReference type="Proteomes" id="UP001156560">
    <property type="component" value="Chromosome 1"/>
</dbReference>